<proteinExistence type="inferred from homology"/>
<comment type="subcellular location">
    <subcellularLocation>
        <location evidence="4">Secreted</location>
    </subcellularLocation>
    <subcellularLocation>
        <location evidence="4">Bacterial flagellum</location>
    </subcellularLocation>
</comment>
<dbReference type="InterPro" id="IPR001492">
    <property type="entry name" value="Flagellin"/>
</dbReference>
<comment type="function">
    <text evidence="4">Flagellin is the subunit protein which polymerizes to form the filaments of bacterial flagella.</text>
</comment>
<dbReference type="Pfam" id="PF00669">
    <property type="entry name" value="Flagellin_N"/>
    <property type="match status" value="1"/>
</dbReference>
<gene>
    <name evidence="7" type="ORF">SAMN02745190_02362</name>
</gene>
<reference evidence="7 8" key="1">
    <citation type="submission" date="2016-11" db="EMBL/GenBank/DDBJ databases">
        <authorList>
            <person name="Jaros S."/>
            <person name="Januszkiewicz K."/>
            <person name="Wedrychowicz H."/>
        </authorList>
    </citation>
    <scope>NUCLEOTIDE SEQUENCE [LARGE SCALE GENOMIC DNA]</scope>
    <source>
        <strain evidence="7 8">DSM 10502</strain>
    </source>
</reference>
<feature type="domain" description="Flagellin C-terminal" evidence="6">
    <location>
        <begin position="560"/>
        <end position="644"/>
    </location>
</feature>
<keyword evidence="7" id="KW-0966">Cell projection</keyword>
<name>A0A1M5ALQ9_9FIRM</name>
<evidence type="ECO:0000256" key="4">
    <source>
        <dbReference type="RuleBase" id="RU362073"/>
    </source>
</evidence>
<dbReference type="STRING" id="1123243.SAMN02745190_02362"/>
<dbReference type="Gene3D" id="1.20.1330.10">
    <property type="entry name" value="f41 fragment of flagellin, N-terminal domain"/>
    <property type="match status" value="2"/>
</dbReference>
<feature type="domain" description="Flagellin N-terminal" evidence="5">
    <location>
        <begin position="6"/>
        <end position="141"/>
    </location>
</feature>
<keyword evidence="7" id="KW-0969">Cilium</keyword>
<dbReference type="PANTHER" id="PTHR42792">
    <property type="entry name" value="FLAGELLIN"/>
    <property type="match status" value="1"/>
</dbReference>
<evidence type="ECO:0000313" key="7">
    <source>
        <dbReference type="EMBL" id="SHF31179.1"/>
    </source>
</evidence>
<keyword evidence="3 4" id="KW-0975">Bacterial flagellum</keyword>
<dbReference type="EMBL" id="FQUG01000013">
    <property type="protein sequence ID" value="SHF31179.1"/>
    <property type="molecule type" value="Genomic_DNA"/>
</dbReference>
<protein>
    <recommendedName>
        <fullName evidence="2 4">Flagellin</fullName>
    </recommendedName>
</protein>
<keyword evidence="7" id="KW-0282">Flagellum</keyword>
<evidence type="ECO:0000313" key="8">
    <source>
        <dbReference type="Proteomes" id="UP000184404"/>
    </source>
</evidence>
<dbReference type="GO" id="GO:0009288">
    <property type="term" value="C:bacterial-type flagellum"/>
    <property type="evidence" value="ECO:0007669"/>
    <property type="project" value="UniProtKB-SubCell"/>
</dbReference>
<evidence type="ECO:0000256" key="3">
    <source>
        <dbReference type="ARBA" id="ARBA00023143"/>
    </source>
</evidence>
<evidence type="ECO:0000256" key="1">
    <source>
        <dbReference type="ARBA" id="ARBA00005709"/>
    </source>
</evidence>
<organism evidence="7 8">
    <name type="scientific">Schwartzia succinivorans DSM 10502</name>
    <dbReference type="NCBI Taxonomy" id="1123243"/>
    <lineage>
        <taxon>Bacteria</taxon>
        <taxon>Bacillati</taxon>
        <taxon>Bacillota</taxon>
        <taxon>Negativicutes</taxon>
        <taxon>Selenomonadales</taxon>
        <taxon>Selenomonadaceae</taxon>
        <taxon>Schwartzia</taxon>
    </lineage>
</organism>
<dbReference type="Gene3D" id="6.10.10.10">
    <property type="entry name" value="Flagellar export chaperone, C-terminal domain"/>
    <property type="match status" value="1"/>
</dbReference>
<dbReference type="InterPro" id="IPR042187">
    <property type="entry name" value="Flagellin_C_sub2"/>
</dbReference>
<evidence type="ECO:0000259" key="5">
    <source>
        <dbReference type="Pfam" id="PF00669"/>
    </source>
</evidence>
<dbReference type="InterPro" id="IPR001029">
    <property type="entry name" value="Flagellin_N"/>
</dbReference>
<dbReference type="AlphaFoldDB" id="A0A1M5ALQ9"/>
<dbReference type="PANTHER" id="PTHR42792:SF2">
    <property type="entry name" value="FLAGELLIN"/>
    <property type="match status" value="1"/>
</dbReference>
<dbReference type="GO" id="GO:0005198">
    <property type="term" value="F:structural molecule activity"/>
    <property type="evidence" value="ECO:0007669"/>
    <property type="project" value="UniProtKB-UniRule"/>
</dbReference>
<sequence>MSMVVRNNLSAVNTLNTLNRNQTALSKNLEMVSSGMRINSARDDASGYAISERMRVQIRSLNQDNLNTQNGNSMMKVAEGAVQSTVDILKTLKEKVIDAANDTNTDADRAFIQKELDQSIDQINDNANVTYNGKYLVDGSKRGKGIATYNALTNQSFSTNTGAGTALTELEDRNGNNLGILSSDNVTVSYVQNGKTYTTSYTAGTTSLQYIFKAAEDIDTSTYTFADQYNIAIAKVNGVTDYAELAAQAALAQGWVTTSSNVSLAATGLYNSYSSLLSNLHSALDDFRNTVVSFASSTDVVVAGIASKALNEFDGWKTGSSLKEAGTPINNTPKVSDLSTLSYLNVCLDLTGDTGTRDAYSSAYTALSNFLSSDSTSLNDVSTPTPPEVPLLGSNPYPLGTAGYNTSSYSGYASSASAIATEASNFYDSLSGPKLLDGTKVGISRADEIVYTANNENAITVTAMNSGVGGQISGFTVSVSDIDGKIKKSVNAVLDAWSETIRGENEEAEDTAIVLQVGTRANQAIKIGLTDMRAQALGLQGTDGSTLNVSNQQNANAAINVLDTAIQKALDQQTSIGAIESRLTYTSTNLTTAIENVMASESTLRDVDMAQAITEYTRNNILSQSSQAMLAQANQNSSQVLSLLR</sequence>
<dbReference type="Proteomes" id="UP000184404">
    <property type="component" value="Unassembled WGS sequence"/>
</dbReference>
<comment type="similarity">
    <text evidence="1 4">Belongs to the bacterial flagellin family.</text>
</comment>
<accession>A0A1M5ALQ9</accession>
<evidence type="ECO:0000256" key="2">
    <source>
        <dbReference type="ARBA" id="ARBA00020110"/>
    </source>
</evidence>
<keyword evidence="4" id="KW-0964">Secreted</keyword>
<evidence type="ECO:0000259" key="6">
    <source>
        <dbReference type="Pfam" id="PF00700"/>
    </source>
</evidence>
<dbReference type="GO" id="GO:0005576">
    <property type="term" value="C:extracellular region"/>
    <property type="evidence" value="ECO:0007669"/>
    <property type="project" value="UniProtKB-SubCell"/>
</dbReference>
<dbReference type="SUPFAM" id="SSF64518">
    <property type="entry name" value="Phase 1 flagellin"/>
    <property type="match status" value="1"/>
</dbReference>
<keyword evidence="8" id="KW-1185">Reference proteome</keyword>
<dbReference type="Pfam" id="PF00700">
    <property type="entry name" value="Flagellin_C"/>
    <property type="match status" value="1"/>
</dbReference>
<dbReference type="Gene3D" id="3.30.70.2120">
    <property type="match status" value="1"/>
</dbReference>
<dbReference type="InterPro" id="IPR046358">
    <property type="entry name" value="Flagellin_C"/>
</dbReference>
<dbReference type="PRINTS" id="PR00207">
    <property type="entry name" value="FLAGELLIN"/>
</dbReference>